<sequence>MRKSGWMLAPLAMVAVLSGCRSTACAELAEAYADVAQKSLPCLASAPLPAFDPSRCEQNLQACSEKDLDQLEAQITCYQELGTCHPEQKASFLQDITFCDSHALSNACEAAIF</sequence>
<accession>A0ABY9X3D2</accession>
<feature type="chain" id="PRO_5047156283" description="Lipoprotein" evidence="1">
    <location>
        <begin position="27"/>
        <end position="113"/>
    </location>
</feature>
<dbReference type="RefSeq" id="WP_395808338.1">
    <property type="nucleotide sequence ID" value="NZ_CP043494.1"/>
</dbReference>
<keyword evidence="1" id="KW-0732">Signal</keyword>
<dbReference type="EMBL" id="CP043494">
    <property type="protein sequence ID" value="WNG49895.1"/>
    <property type="molecule type" value="Genomic_DNA"/>
</dbReference>
<evidence type="ECO:0000313" key="3">
    <source>
        <dbReference type="Proteomes" id="UP001611383"/>
    </source>
</evidence>
<evidence type="ECO:0000256" key="1">
    <source>
        <dbReference type="SAM" id="SignalP"/>
    </source>
</evidence>
<feature type="signal peptide" evidence="1">
    <location>
        <begin position="1"/>
        <end position="26"/>
    </location>
</feature>
<dbReference type="Proteomes" id="UP001611383">
    <property type="component" value="Chromosome"/>
</dbReference>
<dbReference type="PROSITE" id="PS51257">
    <property type="entry name" value="PROKAR_LIPOPROTEIN"/>
    <property type="match status" value="1"/>
</dbReference>
<protein>
    <recommendedName>
        <fullName evidence="4">Lipoprotein</fullName>
    </recommendedName>
</protein>
<name>A0ABY9X3D2_9BACT</name>
<evidence type="ECO:0000313" key="2">
    <source>
        <dbReference type="EMBL" id="WNG49895.1"/>
    </source>
</evidence>
<evidence type="ECO:0008006" key="4">
    <source>
        <dbReference type="Google" id="ProtNLM"/>
    </source>
</evidence>
<gene>
    <name evidence="2" type="ORF">F0U60_41585</name>
</gene>
<proteinExistence type="predicted"/>
<keyword evidence="3" id="KW-1185">Reference proteome</keyword>
<reference evidence="2 3" key="1">
    <citation type="submission" date="2019-08" db="EMBL/GenBank/DDBJ databases">
        <title>Archangium and Cystobacter genomes.</title>
        <authorList>
            <person name="Chen I.-C.K."/>
            <person name="Wielgoss S."/>
        </authorList>
    </citation>
    <scope>NUCLEOTIDE SEQUENCE [LARGE SCALE GENOMIC DNA]</scope>
    <source>
        <strain evidence="2 3">Cbm 6</strain>
    </source>
</reference>
<organism evidence="2 3">
    <name type="scientific">Archangium minus</name>
    <dbReference type="NCBI Taxonomy" id="83450"/>
    <lineage>
        <taxon>Bacteria</taxon>
        <taxon>Pseudomonadati</taxon>
        <taxon>Myxococcota</taxon>
        <taxon>Myxococcia</taxon>
        <taxon>Myxococcales</taxon>
        <taxon>Cystobacterineae</taxon>
        <taxon>Archangiaceae</taxon>
        <taxon>Archangium</taxon>
    </lineage>
</organism>